<keyword evidence="3" id="KW-1185">Reference proteome</keyword>
<dbReference type="InterPro" id="IPR028823">
    <property type="entry name" value="NALCN"/>
</dbReference>
<protein>
    <recommendedName>
        <fullName evidence="4">Ion transport domain-containing protein</fullName>
    </recommendedName>
</protein>
<keyword evidence="1" id="KW-1133">Transmembrane helix</keyword>
<evidence type="ECO:0000256" key="1">
    <source>
        <dbReference type="SAM" id="Phobius"/>
    </source>
</evidence>
<dbReference type="Proteomes" id="UP000784294">
    <property type="component" value="Unassembled WGS sequence"/>
</dbReference>
<keyword evidence="1" id="KW-0812">Transmembrane</keyword>
<proteinExistence type="predicted"/>
<name>A0A448WV39_9PLAT</name>
<accession>A0A448WV39</accession>
<dbReference type="PANTHER" id="PTHR46141:SF1">
    <property type="entry name" value="SODIUM LEAK CHANNEL NALCN"/>
    <property type="match status" value="1"/>
</dbReference>
<dbReference type="EMBL" id="CAAALY010048879">
    <property type="protein sequence ID" value="VEL20967.1"/>
    <property type="molecule type" value="Genomic_DNA"/>
</dbReference>
<dbReference type="GO" id="GO:0032230">
    <property type="term" value="P:positive regulation of synaptic transmission, GABAergic"/>
    <property type="evidence" value="ECO:0007669"/>
    <property type="project" value="TreeGrafter"/>
</dbReference>
<evidence type="ECO:0000313" key="3">
    <source>
        <dbReference type="Proteomes" id="UP000784294"/>
    </source>
</evidence>
<dbReference type="OrthoDB" id="10069766at2759"/>
<organism evidence="2 3">
    <name type="scientific">Protopolystoma xenopodis</name>
    <dbReference type="NCBI Taxonomy" id="117903"/>
    <lineage>
        <taxon>Eukaryota</taxon>
        <taxon>Metazoa</taxon>
        <taxon>Spiralia</taxon>
        <taxon>Lophotrochozoa</taxon>
        <taxon>Platyhelminthes</taxon>
        <taxon>Monogenea</taxon>
        <taxon>Polyopisthocotylea</taxon>
        <taxon>Polystomatidea</taxon>
        <taxon>Polystomatidae</taxon>
        <taxon>Protopolystoma</taxon>
    </lineage>
</organism>
<dbReference type="GO" id="GO:0005886">
    <property type="term" value="C:plasma membrane"/>
    <property type="evidence" value="ECO:0007669"/>
    <property type="project" value="TreeGrafter"/>
</dbReference>
<sequence length="55" mass="6488">MRDTFWQTDCGNFQAALAYFCSFYIIITYIMLNVLVGMLLGLPYWPFSTCLHHFL</sequence>
<dbReference type="PANTHER" id="PTHR46141">
    <property type="entry name" value="SODIUM LEAK CHANNEL NON-SELECTIVE PROTEIN"/>
    <property type="match status" value="1"/>
</dbReference>
<dbReference type="GO" id="GO:0005261">
    <property type="term" value="F:monoatomic cation channel activity"/>
    <property type="evidence" value="ECO:0007669"/>
    <property type="project" value="InterPro"/>
</dbReference>
<evidence type="ECO:0008006" key="4">
    <source>
        <dbReference type="Google" id="ProtNLM"/>
    </source>
</evidence>
<comment type="caution">
    <text evidence="2">The sequence shown here is derived from an EMBL/GenBank/DDBJ whole genome shotgun (WGS) entry which is preliminary data.</text>
</comment>
<feature type="transmembrane region" description="Helical" evidence="1">
    <location>
        <begin position="21"/>
        <end position="45"/>
    </location>
</feature>
<gene>
    <name evidence="2" type="ORF">PXEA_LOCUS14407</name>
</gene>
<dbReference type="AlphaFoldDB" id="A0A448WV39"/>
<keyword evidence="1" id="KW-0472">Membrane</keyword>
<evidence type="ECO:0000313" key="2">
    <source>
        <dbReference type="EMBL" id="VEL20967.1"/>
    </source>
</evidence>
<dbReference type="GO" id="GO:0032224">
    <property type="term" value="P:positive regulation of synaptic transmission, cholinergic"/>
    <property type="evidence" value="ECO:0007669"/>
    <property type="project" value="TreeGrafter"/>
</dbReference>
<reference evidence="2" key="1">
    <citation type="submission" date="2018-11" db="EMBL/GenBank/DDBJ databases">
        <authorList>
            <consortium name="Pathogen Informatics"/>
        </authorList>
    </citation>
    <scope>NUCLEOTIDE SEQUENCE</scope>
</reference>
<dbReference type="Gene3D" id="1.10.287.70">
    <property type="match status" value="1"/>
</dbReference>